<evidence type="ECO:0000256" key="1">
    <source>
        <dbReference type="ARBA" id="ARBA00004496"/>
    </source>
</evidence>
<keyword evidence="9 13" id="KW-0234">DNA repair</keyword>
<comment type="similarity">
    <text evidence="2 13 14">Belongs to the UvrB family.</text>
</comment>
<keyword evidence="15" id="KW-0175">Coiled coil</keyword>
<dbReference type="Pfam" id="PF12344">
    <property type="entry name" value="UvrB"/>
    <property type="match status" value="1"/>
</dbReference>
<dbReference type="InterPro" id="IPR004807">
    <property type="entry name" value="UvrB"/>
</dbReference>
<evidence type="ECO:0000256" key="12">
    <source>
        <dbReference type="ARBA" id="ARBA00029504"/>
    </source>
</evidence>
<feature type="domain" description="Helicase ATP-binding" evidence="17">
    <location>
        <begin position="25"/>
        <end position="160"/>
    </location>
</feature>
<evidence type="ECO:0000256" key="2">
    <source>
        <dbReference type="ARBA" id="ARBA00008533"/>
    </source>
</evidence>
<keyword evidence="6 13" id="KW-0228">DNA excision</keyword>
<evidence type="ECO:0000256" key="7">
    <source>
        <dbReference type="ARBA" id="ARBA00022840"/>
    </source>
</evidence>
<feature type="binding site" evidence="13">
    <location>
        <begin position="38"/>
        <end position="45"/>
    </location>
    <ligand>
        <name>ATP</name>
        <dbReference type="ChEBI" id="CHEBI:30616"/>
    </ligand>
</feature>
<dbReference type="InterPro" id="IPR006935">
    <property type="entry name" value="Helicase/UvrB_N"/>
</dbReference>
<evidence type="ECO:0000256" key="8">
    <source>
        <dbReference type="ARBA" id="ARBA00022881"/>
    </source>
</evidence>
<dbReference type="GO" id="GO:0005524">
    <property type="term" value="F:ATP binding"/>
    <property type="evidence" value="ECO:0007669"/>
    <property type="project" value="UniProtKB-UniRule"/>
</dbReference>
<keyword evidence="5 13" id="KW-0227">DNA damage</keyword>
<proteinExistence type="inferred from homology"/>
<dbReference type="InterPro" id="IPR001943">
    <property type="entry name" value="UVR_dom"/>
</dbReference>
<protein>
    <recommendedName>
        <fullName evidence="12 13">UvrABC system protein B</fullName>
        <shortName evidence="13">Protein UvrB</shortName>
    </recommendedName>
    <alternativeName>
        <fullName evidence="13">Excinuclease ABC subunit B</fullName>
    </alternativeName>
</protein>
<feature type="domain" description="Helicase C-terminal" evidence="18">
    <location>
        <begin position="428"/>
        <end position="594"/>
    </location>
</feature>
<dbReference type="SMART" id="SM00487">
    <property type="entry name" value="DEXDc"/>
    <property type="match status" value="1"/>
</dbReference>
<dbReference type="SMART" id="SM00490">
    <property type="entry name" value="HELICc"/>
    <property type="match status" value="1"/>
</dbReference>
<sequence length="667" mass="76500">MPEFQLVTDFQPTGDQPQAIEKLVDGLRRGYRHQTLLGVTGSGKTFTMANVIAQVQRPTLVLAPNKTLAAQLYSEFREFFPHNAVEYFVSYYDYYQPEAYVPRTDTYIEKETEINDEIDKLRHAATRALLTRHDVIIVASVSCIYGLGSPEEYGKTVISLRRGGKIRRDKLLRHLVDIQYDRNDLTLVRGTFRARGDVIEIFPAYEEITVRVELWGDEIERIVEIDPLTGEILAERTEIDIYPAKHWVTSQDKLLLAIQDIEAELEERVGELEAEGKVLEAARLKQRTLYDLEMLREVGYCSGIENYSRHLSRRAPGEPPWTLLDYFPEDYLMFIDESHMAIPQVRGMYHGDRSRKDVLVEYGFRLPSARDNRPLTFEEFLDRINQVIYVSATPGPFELDVSQQVVEQVIRPTGLVDPEISVRPTRGQIDDLIHEIRQRVARGERALVTTLTKKMAEDLADYLKEVGVRTHYLHSEIDTLERVEILRDLRLGVYDVVVGINLLREGLDLPEVSLVAILDADKEGYLRSETSLIQTIGRAARHVNGLVIMYADTVTDSMRRAIDETYRRRAIQIAYNEEHGIVPRGIVKQVKDLTDRVKAVAEERAGYRAEGDGKPGIITELPPDELARMIRDLEKQMKEAAKQLEFEKAALIRDQIIELRRIQEVLA</sequence>
<dbReference type="GO" id="GO:0006289">
    <property type="term" value="P:nucleotide-excision repair"/>
    <property type="evidence" value="ECO:0007669"/>
    <property type="project" value="UniProtKB-UniRule"/>
</dbReference>
<evidence type="ECO:0000256" key="11">
    <source>
        <dbReference type="ARBA" id="ARBA00026033"/>
    </source>
</evidence>
<evidence type="ECO:0000256" key="4">
    <source>
        <dbReference type="ARBA" id="ARBA00022741"/>
    </source>
</evidence>
<evidence type="ECO:0000256" key="10">
    <source>
        <dbReference type="ARBA" id="ARBA00023236"/>
    </source>
</evidence>
<dbReference type="SUPFAM" id="SSF46600">
    <property type="entry name" value="C-terminal UvrC-binding domain of UvrB"/>
    <property type="match status" value="1"/>
</dbReference>
<feature type="domain" description="UVR" evidence="16">
    <location>
        <begin position="627"/>
        <end position="662"/>
    </location>
</feature>
<dbReference type="GO" id="GO:0016887">
    <property type="term" value="F:ATP hydrolysis activity"/>
    <property type="evidence" value="ECO:0007669"/>
    <property type="project" value="InterPro"/>
</dbReference>
<dbReference type="Pfam" id="PF00271">
    <property type="entry name" value="Helicase_C"/>
    <property type="match status" value="1"/>
</dbReference>
<dbReference type="InterPro" id="IPR036876">
    <property type="entry name" value="UVR_dom_sf"/>
</dbReference>
<dbReference type="PANTHER" id="PTHR24029">
    <property type="entry name" value="UVRABC SYSTEM PROTEIN B"/>
    <property type="match status" value="1"/>
</dbReference>
<dbReference type="PROSITE" id="PS51194">
    <property type="entry name" value="HELICASE_CTER"/>
    <property type="match status" value="1"/>
</dbReference>
<dbReference type="CDD" id="cd17916">
    <property type="entry name" value="DEXHc_UvrB"/>
    <property type="match status" value="1"/>
</dbReference>
<keyword evidence="3 13" id="KW-0963">Cytoplasm</keyword>
<name>A0A7C2WDA8_9BACT</name>
<keyword evidence="4 13" id="KW-0547">Nucleotide-binding</keyword>
<dbReference type="PROSITE" id="PS51192">
    <property type="entry name" value="HELICASE_ATP_BIND_1"/>
    <property type="match status" value="1"/>
</dbReference>
<dbReference type="InterPro" id="IPR001650">
    <property type="entry name" value="Helicase_C-like"/>
</dbReference>
<keyword evidence="10 13" id="KW-0742">SOS response</keyword>
<keyword evidence="7 13" id="KW-0067">ATP-binding</keyword>
<feature type="short sequence motif" description="Beta-hairpin" evidence="13">
    <location>
        <begin position="91"/>
        <end position="114"/>
    </location>
</feature>
<reference evidence="19" key="1">
    <citation type="journal article" date="2020" name="mSystems">
        <title>Genome- and Community-Level Interaction Insights into Carbon Utilization and Element Cycling Functions of Hydrothermarchaeota in Hydrothermal Sediment.</title>
        <authorList>
            <person name="Zhou Z."/>
            <person name="Liu Y."/>
            <person name="Xu W."/>
            <person name="Pan J."/>
            <person name="Luo Z.H."/>
            <person name="Li M."/>
        </authorList>
    </citation>
    <scope>NUCLEOTIDE SEQUENCE [LARGE SCALE GENOMIC DNA]</scope>
    <source>
        <strain evidence="19">SpSt-192</strain>
    </source>
</reference>
<keyword evidence="8 13" id="KW-0267">Excision nuclease</keyword>
<evidence type="ECO:0000259" key="16">
    <source>
        <dbReference type="PROSITE" id="PS50151"/>
    </source>
</evidence>
<dbReference type="Gene3D" id="3.40.50.300">
    <property type="entry name" value="P-loop containing nucleotide triphosphate hydrolases"/>
    <property type="match status" value="3"/>
</dbReference>
<dbReference type="GO" id="GO:0009381">
    <property type="term" value="F:excinuclease ABC activity"/>
    <property type="evidence" value="ECO:0007669"/>
    <property type="project" value="UniProtKB-UniRule"/>
</dbReference>
<feature type="coiled-coil region" evidence="15">
    <location>
        <begin position="255"/>
        <end position="282"/>
    </location>
</feature>
<evidence type="ECO:0000259" key="17">
    <source>
        <dbReference type="PROSITE" id="PS51192"/>
    </source>
</evidence>
<comment type="function">
    <text evidence="13">The UvrABC repair system catalyzes the recognition and processing of DNA lesions. A damage recognition complex composed of 2 UvrA and 2 UvrB subunits scans DNA for abnormalities. Upon binding of the UvrA(2)B(2) complex to a putative damaged site, the DNA wraps around one UvrB monomer. DNA wrap is dependent on ATP binding by UvrB and probably causes local melting of the DNA helix, facilitating insertion of UvrB beta-hairpin between the DNA strands. Then UvrB probes one DNA strand for the presence of a lesion. If a lesion is found the UvrA subunits dissociate and the UvrB-DNA preincision complex is formed. This complex is subsequently bound by UvrC and the second UvrB is released. If no lesion is found, the DNA wraps around the other UvrB subunit that will check the other stand for damage.</text>
</comment>
<dbReference type="Pfam" id="PF02151">
    <property type="entry name" value="UVR"/>
    <property type="match status" value="1"/>
</dbReference>
<dbReference type="AlphaFoldDB" id="A0A7C2WDA8"/>
<evidence type="ECO:0000259" key="18">
    <source>
        <dbReference type="PROSITE" id="PS51194"/>
    </source>
</evidence>
<evidence type="ECO:0000256" key="9">
    <source>
        <dbReference type="ARBA" id="ARBA00023204"/>
    </source>
</evidence>
<dbReference type="Gene3D" id="4.10.860.10">
    <property type="entry name" value="UVR domain"/>
    <property type="match status" value="1"/>
</dbReference>
<dbReference type="InterPro" id="IPR024759">
    <property type="entry name" value="UvrB_YAD/RRR_dom"/>
</dbReference>
<dbReference type="InterPro" id="IPR041471">
    <property type="entry name" value="UvrB_inter"/>
</dbReference>
<dbReference type="SUPFAM" id="SSF52540">
    <property type="entry name" value="P-loop containing nucleoside triphosphate hydrolases"/>
    <property type="match status" value="2"/>
</dbReference>
<dbReference type="GO" id="GO:0005737">
    <property type="term" value="C:cytoplasm"/>
    <property type="evidence" value="ECO:0007669"/>
    <property type="project" value="UniProtKB-SubCell"/>
</dbReference>
<dbReference type="NCBIfam" id="TIGR00631">
    <property type="entry name" value="uvrb"/>
    <property type="match status" value="1"/>
</dbReference>
<comment type="caution">
    <text evidence="19">The sequence shown here is derived from an EMBL/GenBank/DDBJ whole genome shotgun (WGS) entry which is preliminary data.</text>
</comment>
<dbReference type="InterPro" id="IPR014001">
    <property type="entry name" value="Helicase_ATP-bd"/>
</dbReference>
<dbReference type="CDD" id="cd18790">
    <property type="entry name" value="SF2_C_UvrB"/>
    <property type="match status" value="1"/>
</dbReference>
<evidence type="ECO:0000256" key="13">
    <source>
        <dbReference type="HAMAP-Rule" id="MF_00204"/>
    </source>
</evidence>
<dbReference type="GO" id="GO:0009380">
    <property type="term" value="C:excinuclease repair complex"/>
    <property type="evidence" value="ECO:0007669"/>
    <property type="project" value="InterPro"/>
</dbReference>
<evidence type="ECO:0000313" key="19">
    <source>
        <dbReference type="EMBL" id="HEX70150.1"/>
    </source>
</evidence>
<evidence type="ECO:0000256" key="15">
    <source>
        <dbReference type="SAM" id="Coils"/>
    </source>
</evidence>
<evidence type="ECO:0000256" key="14">
    <source>
        <dbReference type="RuleBase" id="RU003587"/>
    </source>
</evidence>
<dbReference type="Pfam" id="PF04851">
    <property type="entry name" value="ResIII"/>
    <property type="match status" value="1"/>
</dbReference>
<dbReference type="PANTHER" id="PTHR24029:SF0">
    <property type="entry name" value="UVRABC SYSTEM PROTEIN B"/>
    <property type="match status" value="1"/>
</dbReference>
<organism evidence="19">
    <name type="scientific">Thermorudis sp</name>
    <dbReference type="NCBI Taxonomy" id="1969470"/>
    <lineage>
        <taxon>Bacteria</taxon>
        <taxon>Pseudomonadati</taxon>
        <taxon>Thermomicrobiota</taxon>
        <taxon>Thermomicrobia</taxon>
        <taxon>Thermomicrobia incertae sedis</taxon>
        <taxon>Thermorudis</taxon>
    </lineage>
</organism>
<comment type="subunit">
    <text evidence="11 13 14">Forms a heterotetramer with UvrA during the search for lesions. Interacts with UvrC in an incision complex.</text>
</comment>
<dbReference type="Pfam" id="PF17757">
    <property type="entry name" value="UvrB_inter"/>
    <property type="match status" value="1"/>
</dbReference>
<dbReference type="PROSITE" id="PS50151">
    <property type="entry name" value="UVR"/>
    <property type="match status" value="1"/>
</dbReference>
<evidence type="ECO:0000256" key="5">
    <source>
        <dbReference type="ARBA" id="ARBA00022763"/>
    </source>
</evidence>
<evidence type="ECO:0000256" key="6">
    <source>
        <dbReference type="ARBA" id="ARBA00022769"/>
    </source>
</evidence>
<dbReference type="GO" id="GO:0003677">
    <property type="term" value="F:DNA binding"/>
    <property type="evidence" value="ECO:0007669"/>
    <property type="project" value="UniProtKB-UniRule"/>
</dbReference>
<comment type="subcellular location">
    <subcellularLocation>
        <location evidence="1 13 14">Cytoplasm</location>
    </subcellularLocation>
</comment>
<dbReference type="EMBL" id="DSID01000218">
    <property type="protein sequence ID" value="HEX70150.1"/>
    <property type="molecule type" value="Genomic_DNA"/>
</dbReference>
<gene>
    <name evidence="13 19" type="primary">uvrB</name>
    <name evidence="19" type="ORF">ENP13_02770</name>
</gene>
<dbReference type="NCBIfam" id="NF003673">
    <property type="entry name" value="PRK05298.1"/>
    <property type="match status" value="1"/>
</dbReference>
<comment type="domain">
    <text evidence="13">The beta-hairpin motif is involved in DNA binding.</text>
</comment>
<evidence type="ECO:0000256" key="3">
    <source>
        <dbReference type="ARBA" id="ARBA00022490"/>
    </source>
</evidence>
<dbReference type="InterPro" id="IPR027417">
    <property type="entry name" value="P-loop_NTPase"/>
</dbReference>
<accession>A0A7C2WDA8</accession>
<dbReference type="GO" id="GO:0009432">
    <property type="term" value="P:SOS response"/>
    <property type="evidence" value="ECO:0007669"/>
    <property type="project" value="UniProtKB-UniRule"/>
</dbReference>
<feature type="coiled-coil region" evidence="15">
    <location>
        <begin position="590"/>
        <end position="654"/>
    </location>
</feature>
<dbReference type="HAMAP" id="MF_00204">
    <property type="entry name" value="UvrB"/>
    <property type="match status" value="1"/>
</dbReference>